<sequence length="272" mass="30776">MKNNQPNQTNRIFVVGNEKGGAGKTTCSMHLITGLLYNGHTVASIDTDSRQGSLTNYLKNRDDYNLKNPGNPVKTPQHFHLTESQEQVVGAKEEDEKTRFEQIIEQTKKADYVVIDTPGSYSFLSRLAHSYADTIITPINDSFLDFDVLGKVNANNLSIITPSIYSQMVWEQKMQKANRNSETINWIVMRNRLSNLDAVNKRKVATSLEQLAKRISFKIAPGFSERVIFRELFLQGLTLLDLTTANHGKTLSISHVAARQELRDFLNFLEII</sequence>
<dbReference type="Pfam" id="PF09140">
    <property type="entry name" value="MipZ"/>
    <property type="match status" value="1"/>
</dbReference>
<dbReference type="PANTHER" id="PTHR13696:SF96">
    <property type="entry name" value="COBQ_COBB_MIND_PARA NUCLEOTIDE BINDING DOMAIN-CONTAINING PROTEIN"/>
    <property type="match status" value="1"/>
</dbReference>
<dbReference type="CDD" id="cd02042">
    <property type="entry name" value="ParAB_family"/>
    <property type="match status" value="1"/>
</dbReference>
<dbReference type="EMBL" id="AP029170">
    <property type="protein sequence ID" value="BFD46454.1"/>
    <property type="molecule type" value="Genomic_DNA"/>
</dbReference>
<dbReference type="InterPro" id="IPR015223">
    <property type="entry name" value="MipZ"/>
</dbReference>
<dbReference type="Gene3D" id="3.40.50.300">
    <property type="entry name" value="P-loop containing nucleotide triphosphate hydrolases"/>
    <property type="match status" value="1"/>
</dbReference>
<dbReference type="PANTHER" id="PTHR13696">
    <property type="entry name" value="P-LOOP CONTAINING NUCLEOSIDE TRIPHOSPHATE HYDROLASE"/>
    <property type="match status" value="1"/>
</dbReference>
<reference evidence="1" key="1">
    <citation type="submission" date="2024-01" db="EMBL/GenBank/DDBJ databases">
        <title>Sequencing the genomes of a sandfly, Sergentomyia squamirostris, and its two endosymbionts.</title>
        <authorList>
            <person name="Itokawa K."/>
            <person name="Sanjoba C."/>
        </authorList>
    </citation>
    <scope>NUCLEOTIDE SEQUENCE</scope>
    <source>
        <strain evidence="1">RiSSQ</strain>
    </source>
</reference>
<dbReference type="SUPFAM" id="SSF52540">
    <property type="entry name" value="P-loop containing nucleoside triphosphate hydrolases"/>
    <property type="match status" value="1"/>
</dbReference>
<proteinExistence type="predicted"/>
<dbReference type="InterPro" id="IPR050678">
    <property type="entry name" value="DNA_Partitioning_ATPase"/>
</dbReference>
<accession>A0AAT9G9L5</accession>
<dbReference type="InterPro" id="IPR027417">
    <property type="entry name" value="P-loop_NTPase"/>
</dbReference>
<protein>
    <submittedName>
        <fullName evidence="1">Division plane positioning ATPase MipZ</fullName>
    </submittedName>
</protein>
<organism evidence="1">
    <name type="scientific">Candidatus Tisiphia endosymbiont of Sergentomyia squamirostris</name>
    <dbReference type="NCBI Taxonomy" id="3113639"/>
    <lineage>
        <taxon>Bacteria</taxon>
        <taxon>Pseudomonadati</taxon>
        <taxon>Pseudomonadota</taxon>
        <taxon>Alphaproteobacteria</taxon>
        <taxon>Rickettsiales</taxon>
        <taxon>Rickettsiaceae</taxon>
        <taxon>Rickettsieae</taxon>
        <taxon>Candidatus Tisiphia</taxon>
    </lineage>
</organism>
<gene>
    <name evidence="1" type="ORF">DMENIID0002_11000</name>
</gene>
<dbReference type="AlphaFoldDB" id="A0AAT9G9L5"/>
<evidence type="ECO:0000313" key="1">
    <source>
        <dbReference type="EMBL" id="BFD46454.1"/>
    </source>
</evidence>
<name>A0AAT9G9L5_9RICK</name>